<keyword evidence="11" id="KW-0812">Transmembrane</keyword>
<comment type="catalytic activity">
    <reaction evidence="7">
        <text>L-threonyl-[protein] + ATP = O-phospho-L-threonyl-[protein] + ADP + H(+)</text>
        <dbReference type="Rhea" id="RHEA:46608"/>
        <dbReference type="Rhea" id="RHEA-COMP:11060"/>
        <dbReference type="Rhea" id="RHEA-COMP:11605"/>
        <dbReference type="ChEBI" id="CHEBI:15378"/>
        <dbReference type="ChEBI" id="CHEBI:30013"/>
        <dbReference type="ChEBI" id="CHEBI:30616"/>
        <dbReference type="ChEBI" id="CHEBI:61977"/>
        <dbReference type="ChEBI" id="CHEBI:456216"/>
        <dbReference type="EC" id="2.7.11.1"/>
    </reaction>
</comment>
<evidence type="ECO:0000256" key="5">
    <source>
        <dbReference type="ARBA" id="ARBA00022777"/>
    </source>
</evidence>
<evidence type="ECO:0000313" key="15">
    <source>
        <dbReference type="Proteomes" id="UP000001978"/>
    </source>
</evidence>
<dbReference type="CDD" id="cd06577">
    <property type="entry name" value="PASTA_pknB"/>
    <property type="match status" value="2"/>
</dbReference>
<dbReference type="PATRIC" id="fig|272563.120.peg.2719"/>
<dbReference type="EnsemblBacteria" id="CAJ69467">
    <property type="protein sequence ID" value="CAJ69467"/>
    <property type="gene ID" value="CD630_25780"/>
</dbReference>
<dbReference type="Gene3D" id="3.30.200.20">
    <property type="entry name" value="Phosphorylase Kinase, domain 1"/>
    <property type="match status" value="1"/>
</dbReference>
<dbReference type="OrthoDB" id="9788659at2"/>
<dbReference type="Gene3D" id="3.30.10.20">
    <property type="match status" value="2"/>
</dbReference>
<dbReference type="InterPro" id="IPR000719">
    <property type="entry name" value="Prot_kinase_dom"/>
</dbReference>
<dbReference type="eggNOG" id="COG0515">
    <property type="taxonomic scope" value="Bacteria"/>
</dbReference>
<evidence type="ECO:0000256" key="7">
    <source>
        <dbReference type="ARBA" id="ARBA00047899"/>
    </source>
</evidence>
<evidence type="ECO:0000256" key="8">
    <source>
        <dbReference type="ARBA" id="ARBA00048679"/>
    </source>
</evidence>
<evidence type="ECO:0000256" key="2">
    <source>
        <dbReference type="ARBA" id="ARBA00022527"/>
    </source>
</evidence>
<reference evidence="14 15" key="1">
    <citation type="journal article" date="2006" name="Nat. Genet.">
        <title>The multidrug-resistant human pathogen Clostridium difficile has a highly mobile, mosaic genome.</title>
        <authorList>
            <person name="Sebaihia M."/>
            <person name="Wren B.W."/>
            <person name="Mullany P."/>
            <person name="Fairweather N.F."/>
            <person name="Minton N."/>
            <person name="Stabler R."/>
            <person name="Thomson N.R."/>
            <person name="Roberts A.P."/>
            <person name="Cerdeno-Tarraga A.M."/>
            <person name="Wang H."/>
            <person name="Holden M.T.G."/>
            <person name="Wright A."/>
            <person name="Churcher C."/>
            <person name="Quail M.A."/>
            <person name="Baker S."/>
            <person name="Bason N."/>
            <person name="Brooks K."/>
            <person name="Chillingworth T."/>
            <person name="Cronin A."/>
            <person name="Davis P."/>
            <person name="Dowd L."/>
            <person name="Fraser A."/>
            <person name="Feltwell T."/>
            <person name="Hance Z."/>
            <person name="Holroyd S."/>
            <person name="Jagels K."/>
            <person name="Moule S."/>
            <person name="Mungall K."/>
            <person name="Price C."/>
            <person name="Rabbinowitsch R."/>
            <person name="Sharp S."/>
            <person name="Simmonds M."/>
            <person name="Steven K."/>
            <person name="Unwin L."/>
            <person name="Whithead S."/>
            <person name="Dupuy B."/>
            <person name="Dougan G."/>
            <person name="Barrell B.and.Parkhill.J."/>
        </authorList>
    </citation>
    <scope>NUCLEOTIDE SEQUENCE [LARGE SCALE GENOMIC DNA]</scope>
    <source>
        <strain evidence="14 15">630</strain>
    </source>
</reference>
<evidence type="ECO:0000256" key="11">
    <source>
        <dbReference type="SAM" id="Phobius"/>
    </source>
</evidence>
<dbReference type="InterPro" id="IPR005543">
    <property type="entry name" value="PASTA_dom"/>
</dbReference>
<dbReference type="PROSITE" id="PS00107">
    <property type="entry name" value="PROTEIN_KINASE_ATP"/>
    <property type="match status" value="1"/>
</dbReference>
<dbReference type="Proteomes" id="UP000001978">
    <property type="component" value="Chromosome"/>
</dbReference>
<proteinExistence type="predicted"/>
<keyword evidence="11" id="KW-0472">Membrane</keyword>
<dbReference type="InterPro" id="IPR008271">
    <property type="entry name" value="Ser/Thr_kinase_AS"/>
</dbReference>
<dbReference type="PROSITE" id="PS50011">
    <property type="entry name" value="PROTEIN_KINASE_DOM"/>
    <property type="match status" value="1"/>
</dbReference>
<dbReference type="eggNOG" id="COG2815">
    <property type="taxonomic scope" value="Bacteria"/>
</dbReference>
<feature type="domain" description="PASTA" evidence="13">
    <location>
        <begin position="472"/>
        <end position="540"/>
    </location>
</feature>
<comment type="catalytic activity">
    <reaction evidence="8">
        <text>L-seryl-[protein] + ATP = O-phospho-L-seryl-[protein] + ADP + H(+)</text>
        <dbReference type="Rhea" id="RHEA:17989"/>
        <dbReference type="Rhea" id="RHEA-COMP:9863"/>
        <dbReference type="Rhea" id="RHEA-COMP:11604"/>
        <dbReference type="ChEBI" id="CHEBI:15378"/>
        <dbReference type="ChEBI" id="CHEBI:29999"/>
        <dbReference type="ChEBI" id="CHEBI:30616"/>
        <dbReference type="ChEBI" id="CHEBI:83421"/>
        <dbReference type="ChEBI" id="CHEBI:456216"/>
        <dbReference type="EC" id="2.7.11.1"/>
    </reaction>
</comment>
<dbReference type="PANTHER" id="PTHR43289:SF34">
    <property type="entry name" value="SERINE_THREONINE-PROTEIN KINASE YBDM-RELATED"/>
    <property type="match status" value="1"/>
</dbReference>
<evidence type="ECO:0000256" key="3">
    <source>
        <dbReference type="ARBA" id="ARBA00022679"/>
    </source>
</evidence>
<organism evidence="14 15">
    <name type="scientific">Clostridioides difficile (strain 630)</name>
    <name type="common">Peptoclostridium difficile</name>
    <dbReference type="NCBI Taxonomy" id="272563"/>
    <lineage>
        <taxon>Bacteria</taxon>
        <taxon>Bacillati</taxon>
        <taxon>Bacillota</taxon>
        <taxon>Clostridia</taxon>
        <taxon>Peptostreptococcales</taxon>
        <taxon>Peptostreptococcaceae</taxon>
        <taxon>Clostridioides</taxon>
    </lineage>
</organism>
<keyword evidence="5 14" id="KW-0418">Kinase</keyword>
<evidence type="ECO:0000313" key="14">
    <source>
        <dbReference type="EMBL" id="CAJ69467.1"/>
    </source>
</evidence>
<dbReference type="SMR" id="Q182R7"/>
<feature type="compositionally biased region" description="Low complexity" evidence="10">
    <location>
        <begin position="559"/>
        <end position="573"/>
    </location>
</feature>
<evidence type="ECO:0000259" key="13">
    <source>
        <dbReference type="PROSITE" id="PS51178"/>
    </source>
</evidence>
<feature type="region of interest" description="Disordered" evidence="10">
    <location>
        <begin position="333"/>
        <end position="371"/>
    </location>
</feature>
<evidence type="ECO:0000256" key="4">
    <source>
        <dbReference type="ARBA" id="ARBA00022741"/>
    </source>
</evidence>
<dbReference type="PhylomeDB" id="Q182R7"/>
<gene>
    <name evidence="14" type="primary">stk</name>
    <name evidence="14" type="ordered locus">CD630_25780</name>
</gene>
<evidence type="ECO:0000256" key="6">
    <source>
        <dbReference type="ARBA" id="ARBA00022840"/>
    </source>
</evidence>
<name>Q182R7_CLOD6</name>
<evidence type="ECO:0000256" key="10">
    <source>
        <dbReference type="SAM" id="MobiDB-lite"/>
    </source>
</evidence>
<dbReference type="SMART" id="SM00220">
    <property type="entry name" value="S_TKc"/>
    <property type="match status" value="1"/>
</dbReference>
<dbReference type="AlphaFoldDB" id="Q182R7"/>
<accession>Q182R7</accession>
<keyword evidence="2" id="KW-0723">Serine/threonine-protein kinase</keyword>
<dbReference type="FunFam" id="1.10.510.10:FF:000021">
    <property type="entry name" value="Serine/threonine protein kinase"/>
    <property type="match status" value="1"/>
</dbReference>
<evidence type="ECO:0000256" key="1">
    <source>
        <dbReference type="ARBA" id="ARBA00012513"/>
    </source>
</evidence>
<dbReference type="InterPro" id="IPR017441">
    <property type="entry name" value="Protein_kinase_ATP_BS"/>
</dbReference>
<feature type="compositionally biased region" description="Gly residues" evidence="10">
    <location>
        <begin position="645"/>
        <end position="659"/>
    </location>
</feature>
<dbReference type="STRING" id="272563.CD630_25780"/>
<feature type="transmembrane region" description="Helical" evidence="11">
    <location>
        <begin position="375"/>
        <end position="397"/>
    </location>
</feature>
<feature type="compositionally biased region" description="Gly residues" evidence="10">
    <location>
        <begin position="574"/>
        <end position="638"/>
    </location>
</feature>
<dbReference type="Gene3D" id="1.10.510.10">
    <property type="entry name" value="Transferase(Phosphotransferase) domain 1"/>
    <property type="match status" value="1"/>
</dbReference>
<feature type="region of interest" description="Disordered" evidence="10">
    <location>
        <begin position="539"/>
        <end position="669"/>
    </location>
</feature>
<dbReference type="FunFam" id="3.30.200.20:FF:000035">
    <property type="entry name" value="Serine/threonine protein kinase Stk1"/>
    <property type="match status" value="1"/>
</dbReference>
<dbReference type="EC" id="2.7.11.1" evidence="1"/>
<dbReference type="Pfam" id="PF03793">
    <property type="entry name" value="PASTA"/>
    <property type="match status" value="2"/>
</dbReference>
<sequence>MGDTILGNRYEIIRKIGDGGMAFVYEAKDRLLNRTVALKVLRPEFVDDDEFLTKFKREAEAVASLSHPNIVNVYDVGEDGKVHYIVMEFVDGKNLKEIIQDEGILDEYTALDITKQIAMALSAAHKKGIIHRDIKPHNILISNEGRVVKVADFGIAKAVSNSTMTNIGSIIGSVHYFSPEQAKGKFVTNNADLYSLGIVLYEMLIGKVPFRGDSPISIALQHINDDIDFTSEEKVRIPQSVRTTIKKLTEKSSADRYQTAEELIEDIEYIEKNIDLDFIKEYDDFATKKIDEKEINKVVNPTLAKPAPEKVVKPVEVADLDDDEDYYDDFYEEDDDEEEEEIMRAKKNQRPKSTPSKRTKKKKKKQESPKSRRRLKVIAAVLILILCAQVFLAYKFLFAGGFGNKSLTVPNLVNMTLEEAQSAVEKEGLYLSVKSEEYNSEVDENCIISQTPEGGSTNVKKGDTINVVVSKGSSQASVPNVVGLTLSNAKQLIEENNLKVGTVKYEYSSIYKEGTVLSQSPGAGSSRAQEGDEVNLYVSKGSEKSNTQTPTVPDKKPTTPENNTPTEPGSNSGNSGGNSGGSNSGNSGGNSGNNGSNSGGSNSGNSGGNSGGSNSGDNGGSSGGSNSGDNGGSSGGSNSGDNGDSSGGSNSGDNGGTSSGTGANIGKTE</sequence>
<dbReference type="KEGG" id="cdf:CD630_25780"/>
<dbReference type="SMART" id="SM00740">
    <property type="entry name" value="PASTA"/>
    <property type="match status" value="2"/>
</dbReference>
<dbReference type="PROSITE" id="PS00108">
    <property type="entry name" value="PROTEIN_KINASE_ST"/>
    <property type="match status" value="1"/>
</dbReference>
<dbReference type="BioCyc" id="PDIF272563:G12WB-2734-MONOMER"/>
<protein>
    <recommendedName>
        <fullName evidence="1">non-specific serine/threonine protein kinase</fullName>
        <ecNumber evidence="1">2.7.11.1</ecNumber>
    </recommendedName>
</protein>
<dbReference type="RefSeq" id="WP_011861606.1">
    <property type="nucleotide sequence ID" value="NC_009089.1"/>
</dbReference>
<feature type="domain" description="PASTA" evidence="13">
    <location>
        <begin position="403"/>
        <end position="471"/>
    </location>
</feature>
<evidence type="ECO:0000256" key="9">
    <source>
        <dbReference type="PROSITE-ProRule" id="PRU10141"/>
    </source>
</evidence>
<dbReference type="NCBIfam" id="NF033483">
    <property type="entry name" value="PknB_PASTA_kin"/>
    <property type="match status" value="1"/>
</dbReference>
<dbReference type="EMBL" id="AM180355">
    <property type="protein sequence ID" value="CAJ69467.1"/>
    <property type="molecule type" value="Genomic_DNA"/>
</dbReference>
<dbReference type="PANTHER" id="PTHR43289">
    <property type="entry name" value="MITOGEN-ACTIVATED PROTEIN KINASE KINASE KINASE 20-RELATED"/>
    <property type="match status" value="1"/>
</dbReference>
<dbReference type="Pfam" id="PF00069">
    <property type="entry name" value="Pkinase"/>
    <property type="match status" value="1"/>
</dbReference>
<keyword evidence="6 9" id="KW-0067">ATP-binding</keyword>
<dbReference type="InterPro" id="IPR011009">
    <property type="entry name" value="Kinase-like_dom_sf"/>
</dbReference>
<feature type="compositionally biased region" description="Basic residues" evidence="10">
    <location>
        <begin position="345"/>
        <end position="371"/>
    </location>
</feature>
<dbReference type="KEGG" id="pdc:CDIF630_02831"/>
<dbReference type="SUPFAM" id="SSF56112">
    <property type="entry name" value="Protein kinase-like (PK-like)"/>
    <property type="match status" value="1"/>
</dbReference>
<feature type="domain" description="Protein kinase" evidence="12">
    <location>
        <begin position="10"/>
        <end position="270"/>
    </location>
</feature>
<dbReference type="CDD" id="cd14014">
    <property type="entry name" value="STKc_PknB_like"/>
    <property type="match status" value="1"/>
</dbReference>
<keyword evidence="3" id="KW-0808">Transferase</keyword>
<dbReference type="GO" id="GO:0005524">
    <property type="term" value="F:ATP binding"/>
    <property type="evidence" value="ECO:0007669"/>
    <property type="project" value="UniProtKB-UniRule"/>
</dbReference>
<evidence type="ECO:0000259" key="12">
    <source>
        <dbReference type="PROSITE" id="PS50011"/>
    </source>
</evidence>
<dbReference type="PROSITE" id="PS51178">
    <property type="entry name" value="PASTA"/>
    <property type="match status" value="2"/>
</dbReference>
<keyword evidence="4 9" id="KW-0547">Nucleotide-binding</keyword>
<feature type="binding site" evidence="9">
    <location>
        <position position="39"/>
    </location>
    <ligand>
        <name>ATP</name>
        <dbReference type="ChEBI" id="CHEBI:30616"/>
    </ligand>
</feature>
<keyword evidence="11" id="KW-1133">Transmembrane helix</keyword>
<dbReference type="GO" id="GO:0004674">
    <property type="term" value="F:protein serine/threonine kinase activity"/>
    <property type="evidence" value="ECO:0007669"/>
    <property type="project" value="UniProtKB-KW"/>
</dbReference>